<dbReference type="EC" id="5.6.2.2" evidence="4"/>
<keyword evidence="5" id="KW-0479">Metal-binding</keyword>
<dbReference type="PRINTS" id="PR01550">
    <property type="entry name" value="TOP6AFAMILY"/>
</dbReference>
<feature type="domain" description="Topoisomerase 6 subunit A/Spo11 TOPRIM" evidence="12">
    <location>
        <begin position="174"/>
        <end position="331"/>
    </location>
</feature>
<dbReference type="AlphaFoldDB" id="A0A2T0FEZ3"/>
<dbReference type="OrthoDB" id="5377392at2759"/>
<protein>
    <recommendedName>
        <fullName evidence="4">DNA topoisomerase (ATP-hydrolyzing)</fullName>
        <ecNumber evidence="4">5.6.2.2</ecNumber>
    </recommendedName>
</protein>
<keyword evidence="6" id="KW-0460">Magnesium</keyword>
<dbReference type="GO" id="GO:0007131">
    <property type="term" value="P:reciprocal meiotic recombination"/>
    <property type="evidence" value="ECO:0007669"/>
    <property type="project" value="TreeGrafter"/>
</dbReference>
<dbReference type="GO" id="GO:0003677">
    <property type="term" value="F:DNA binding"/>
    <property type="evidence" value="ECO:0007669"/>
    <property type="project" value="UniProtKB-UniRule"/>
</dbReference>
<dbReference type="STRING" id="45607.A0A2T0FEZ3"/>
<evidence type="ECO:0000313" key="13">
    <source>
        <dbReference type="EMBL" id="PRT53540.1"/>
    </source>
</evidence>
<dbReference type="GO" id="GO:0046872">
    <property type="term" value="F:metal ion binding"/>
    <property type="evidence" value="ECO:0007669"/>
    <property type="project" value="UniProtKB-KW"/>
</dbReference>
<evidence type="ECO:0000256" key="8">
    <source>
        <dbReference type="ARBA" id="ARBA00023125"/>
    </source>
</evidence>
<dbReference type="Pfam" id="PF21180">
    <property type="entry name" value="TOP6A-Spo11_Toprim"/>
    <property type="match status" value="1"/>
</dbReference>
<dbReference type="Pfam" id="PF04406">
    <property type="entry name" value="TP6A_N"/>
    <property type="match status" value="1"/>
</dbReference>
<evidence type="ECO:0000256" key="2">
    <source>
        <dbReference type="ARBA" id="ARBA00001946"/>
    </source>
</evidence>
<dbReference type="Gene3D" id="3.40.1360.10">
    <property type="match status" value="1"/>
</dbReference>
<keyword evidence="8 10" id="KW-0238">DNA-binding</keyword>
<dbReference type="Gene3D" id="1.10.10.10">
    <property type="entry name" value="Winged helix-like DNA-binding domain superfamily/Winged helix DNA-binding domain"/>
    <property type="match status" value="1"/>
</dbReference>
<dbReference type="Proteomes" id="UP000238350">
    <property type="component" value="Unassembled WGS sequence"/>
</dbReference>
<dbReference type="EMBL" id="NDIQ01000001">
    <property type="protein sequence ID" value="PRT53540.1"/>
    <property type="molecule type" value="Genomic_DNA"/>
</dbReference>
<evidence type="ECO:0000256" key="6">
    <source>
        <dbReference type="ARBA" id="ARBA00022842"/>
    </source>
</evidence>
<dbReference type="GeneID" id="36514909"/>
<dbReference type="PANTHER" id="PTHR10848:SF0">
    <property type="entry name" value="MEIOTIC RECOMBINATION PROTEIN SPO11"/>
    <property type="match status" value="1"/>
</dbReference>
<evidence type="ECO:0000256" key="4">
    <source>
        <dbReference type="ARBA" id="ARBA00012895"/>
    </source>
</evidence>
<evidence type="ECO:0000256" key="5">
    <source>
        <dbReference type="ARBA" id="ARBA00022723"/>
    </source>
</evidence>
<comment type="catalytic activity">
    <reaction evidence="1 10">
        <text>ATP-dependent breakage, passage and rejoining of double-stranded DNA.</text>
        <dbReference type="EC" id="5.6.2.2"/>
    </reaction>
</comment>
<evidence type="ECO:0000256" key="7">
    <source>
        <dbReference type="ARBA" id="ARBA00023029"/>
    </source>
</evidence>
<evidence type="ECO:0000259" key="11">
    <source>
        <dbReference type="Pfam" id="PF04406"/>
    </source>
</evidence>
<comment type="caution">
    <text evidence="13">The sequence shown here is derived from an EMBL/GenBank/DDBJ whole genome shotgun (WGS) entry which is preliminary data.</text>
</comment>
<dbReference type="GO" id="GO:0042138">
    <property type="term" value="P:meiotic DNA double-strand break formation"/>
    <property type="evidence" value="ECO:0007669"/>
    <property type="project" value="TreeGrafter"/>
</dbReference>
<accession>A0A2T0FEZ3</accession>
<dbReference type="InterPro" id="IPR034136">
    <property type="entry name" value="TOPRIM_Topo6A/Spo11"/>
</dbReference>
<evidence type="ECO:0000256" key="1">
    <source>
        <dbReference type="ARBA" id="ARBA00000185"/>
    </source>
</evidence>
<keyword evidence="14" id="KW-1185">Reference proteome</keyword>
<dbReference type="PROSITE" id="PS52041">
    <property type="entry name" value="TOPO_IIB"/>
    <property type="match status" value="1"/>
</dbReference>
<feature type="active site" description="O-(5'-phospho-DNA)-tyrosine intermediate" evidence="10">
    <location>
        <position position="92"/>
    </location>
</feature>
<dbReference type="InterPro" id="IPR036388">
    <property type="entry name" value="WH-like_DNA-bd_sf"/>
</dbReference>
<gene>
    <name evidence="13" type="ORF">B9G98_01160</name>
</gene>
<dbReference type="GO" id="GO:0000228">
    <property type="term" value="C:nuclear chromosome"/>
    <property type="evidence" value="ECO:0007669"/>
    <property type="project" value="TreeGrafter"/>
</dbReference>
<dbReference type="InterPro" id="IPR013049">
    <property type="entry name" value="Spo11/TopoVI_A_N"/>
</dbReference>
<dbReference type="GO" id="GO:0005524">
    <property type="term" value="F:ATP binding"/>
    <property type="evidence" value="ECO:0007669"/>
    <property type="project" value="InterPro"/>
</dbReference>
<dbReference type="CDD" id="cd00223">
    <property type="entry name" value="TOPRIM_TopoIIB_SPO"/>
    <property type="match status" value="1"/>
</dbReference>
<name>A0A2T0FEZ3_9ASCO</name>
<dbReference type="SUPFAM" id="SSF56726">
    <property type="entry name" value="DNA topoisomerase IV, alpha subunit"/>
    <property type="match status" value="1"/>
</dbReference>
<organism evidence="13 14">
    <name type="scientific">Wickerhamiella sorbophila</name>
    <dbReference type="NCBI Taxonomy" id="45607"/>
    <lineage>
        <taxon>Eukaryota</taxon>
        <taxon>Fungi</taxon>
        <taxon>Dikarya</taxon>
        <taxon>Ascomycota</taxon>
        <taxon>Saccharomycotina</taxon>
        <taxon>Dipodascomycetes</taxon>
        <taxon>Dipodascales</taxon>
        <taxon>Trichomonascaceae</taxon>
        <taxon>Wickerhamiella</taxon>
    </lineage>
</organism>
<evidence type="ECO:0000313" key="14">
    <source>
        <dbReference type="Proteomes" id="UP000238350"/>
    </source>
</evidence>
<evidence type="ECO:0000259" key="12">
    <source>
        <dbReference type="Pfam" id="PF21180"/>
    </source>
</evidence>
<reference evidence="13 14" key="1">
    <citation type="submission" date="2017-04" db="EMBL/GenBank/DDBJ databases">
        <title>Genome sequencing of [Candida] sorbophila.</title>
        <authorList>
            <person name="Ahn J.O."/>
        </authorList>
    </citation>
    <scope>NUCLEOTIDE SEQUENCE [LARGE SCALE GENOMIC DNA]</scope>
    <source>
        <strain evidence="13 14">DS02</strain>
    </source>
</reference>
<sequence>MCEKCVEIHLQKILESSRRSFFKAGKVLLELPTASLCDRLSFVQRRRYKRLFVYPAPTAKSSTKFTILVRILRLIVDNFCVGKKATVRDIFYQDVNLFRTQKSVVAAIDQICRTLHVPRRLLGIIPSPNGLIAGDLTVVFSSGAVVEIDRINSPHIIPVGSQVFHISVKKQPKFILVIEKEAVFSHLCKELPEALLVTGRGFPDHYTRLFLKALVDAMPSVPVYGLVDADVHGILIMKTYSLGSDTMVEEQLPIPQLQYLGVSLMDYEQGVVNSTWRDKKLAMSTLKKAWIKHDKYTKWRVELQRGLFFGKKAEMNVLDAKHLQALARYVRLKVKPMELKPESKIPHKV</sequence>
<dbReference type="GO" id="GO:0000706">
    <property type="term" value="P:meiotic DNA double-strand break processing"/>
    <property type="evidence" value="ECO:0007669"/>
    <property type="project" value="TreeGrafter"/>
</dbReference>
<keyword evidence="9 10" id="KW-0413">Isomerase</keyword>
<keyword evidence="7 10" id="KW-0799">Topoisomerase</keyword>
<dbReference type="RefSeq" id="XP_024663486.1">
    <property type="nucleotide sequence ID" value="XM_024807718.1"/>
</dbReference>
<evidence type="ECO:0000256" key="10">
    <source>
        <dbReference type="PROSITE-ProRule" id="PRU01385"/>
    </source>
</evidence>
<evidence type="ECO:0000256" key="9">
    <source>
        <dbReference type="ARBA" id="ARBA00023235"/>
    </source>
</evidence>
<evidence type="ECO:0000256" key="3">
    <source>
        <dbReference type="ARBA" id="ARBA00006559"/>
    </source>
</evidence>
<feature type="domain" description="Spo11/DNA topoisomerase VI subunit A N-terminal" evidence="11">
    <location>
        <begin position="64"/>
        <end position="124"/>
    </location>
</feature>
<comment type="similarity">
    <text evidence="3 10">Belongs to the TOP6A family.</text>
</comment>
<dbReference type="PANTHER" id="PTHR10848">
    <property type="entry name" value="MEIOTIC RECOMBINATION PROTEIN SPO11"/>
    <property type="match status" value="1"/>
</dbReference>
<dbReference type="GO" id="GO:0003918">
    <property type="term" value="F:DNA topoisomerase type II (double strand cut, ATP-hydrolyzing) activity"/>
    <property type="evidence" value="ECO:0007669"/>
    <property type="project" value="UniProtKB-UniRule"/>
</dbReference>
<proteinExistence type="inferred from homology"/>
<comment type="cofactor">
    <cofactor evidence="2">
        <name>Mg(2+)</name>
        <dbReference type="ChEBI" id="CHEBI:18420"/>
    </cofactor>
</comment>
<dbReference type="InterPro" id="IPR036078">
    <property type="entry name" value="Spo11/TopoVI_A_sf"/>
</dbReference>
<dbReference type="InterPro" id="IPR002815">
    <property type="entry name" value="Spo11/TopoVI_A"/>
</dbReference>